<protein>
    <submittedName>
        <fullName evidence="9">Aldo/keto reductase</fullName>
    </submittedName>
</protein>
<feature type="site" description="Lowers pKa of active site Tyr" evidence="7">
    <location>
        <position position="76"/>
    </location>
</feature>
<evidence type="ECO:0000256" key="3">
    <source>
        <dbReference type="ARBA" id="ARBA00023002"/>
    </source>
</evidence>
<dbReference type="EMBL" id="QFQZ01000060">
    <property type="protein sequence ID" value="PZR32447.1"/>
    <property type="molecule type" value="Genomic_DNA"/>
</dbReference>
<feature type="binding site" evidence="6">
    <location>
        <position position="109"/>
    </location>
    <ligand>
        <name>substrate</name>
    </ligand>
</feature>
<dbReference type="InterPro" id="IPR018170">
    <property type="entry name" value="Aldo/ket_reductase_CS"/>
</dbReference>
<evidence type="ECO:0000259" key="8">
    <source>
        <dbReference type="Pfam" id="PF00248"/>
    </source>
</evidence>
<keyword evidence="3" id="KW-0560">Oxidoreductase</keyword>
<evidence type="ECO:0000256" key="1">
    <source>
        <dbReference type="ARBA" id="ARBA00007905"/>
    </source>
</evidence>
<dbReference type="PRINTS" id="PR00069">
    <property type="entry name" value="ALDKETRDTASE"/>
</dbReference>
<dbReference type="Proteomes" id="UP000249393">
    <property type="component" value="Unassembled WGS sequence"/>
</dbReference>
<reference evidence="9 10" key="1">
    <citation type="submission" date="2017-08" db="EMBL/GenBank/DDBJ databases">
        <title>Infants hospitalized years apart are colonized by the same room-sourced microbial strains.</title>
        <authorList>
            <person name="Brooks B."/>
            <person name="Olm M.R."/>
            <person name="Firek B.A."/>
            <person name="Baker R."/>
            <person name="Thomas B.C."/>
            <person name="Morowitz M.J."/>
            <person name="Banfield J.F."/>
        </authorList>
    </citation>
    <scope>NUCLEOTIDE SEQUENCE [LARGE SCALE GENOMIC DNA]</scope>
    <source>
        <strain evidence="9">S2_003_000_R2_4</strain>
    </source>
</reference>
<dbReference type="InterPro" id="IPR020471">
    <property type="entry name" value="AKR"/>
</dbReference>
<comment type="caution">
    <text evidence="9">The sequence shown here is derived from an EMBL/GenBank/DDBJ whole genome shotgun (WGS) entry which is preliminary data.</text>
</comment>
<name>A0A2W5V134_9CAUL</name>
<dbReference type="PROSITE" id="PS00063">
    <property type="entry name" value="ALDOKETO_REDUCTASE_3"/>
    <property type="match status" value="1"/>
</dbReference>
<comment type="catalytic activity">
    <reaction evidence="4">
        <text>hydroxyacetone + NADP(+) = methylglyoxal + NADPH + H(+)</text>
        <dbReference type="Rhea" id="RHEA:27986"/>
        <dbReference type="ChEBI" id="CHEBI:15378"/>
        <dbReference type="ChEBI" id="CHEBI:17158"/>
        <dbReference type="ChEBI" id="CHEBI:27957"/>
        <dbReference type="ChEBI" id="CHEBI:57783"/>
        <dbReference type="ChEBI" id="CHEBI:58349"/>
    </reaction>
</comment>
<dbReference type="AlphaFoldDB" id="A0A2W5V134"/>
<gene>
    <name evidence="9" type="ORF">DI526_16480</name>
</gene>
<dbReference type="PROSITE" id="PS00062">
    <property type="entry name" value="ALDOKETO_REDUCTASE_2"/>
    <property type="match status" value="1"/>
</dbReference>
<comment type="similarity">
    <text evidence="1">Belongs to the aldo/keto reductase family.</text>
</comment>
<feature type="domain" description="NADP-dependent oxidoreductase" evidence="8">
    <location>
        <begin position="17"/>
        <end position="259"/>
    </location>
</feature>
<evidence type="ECO:0000256" key="5">
    <source>
        <dbReference type="PIRSR" id="PIRSR000097-1"/>
    </source>
</evidence>
<dbReference type="CDD" id="cd19140">
    <property type="entry name" value="AKR_AKR3F3"/>
    <property type="match status" value="1"/>
</dbReference>
<dbReference type="Gene3D" id="3.20.20.100">
    <property type="entry name" value="NADP-dependent oxidoreductase domain"/>
    <property type="match status" value="1"/>
</dbReference>
<dbReference type="Pfam" id="PF00248">
    <property type="entry name" value="Aldo_ket_red"/>
    <property type="match status" value="1"/>
</dbReference>
<organism evidence="9 10">
    <name type="scientific">Caulobacter segnis</name>
    <dbReference type="NCBI Taxonomy" id="88688"/>
    <lineage>
        <taxon>Bacteria</taxon>
        <taxon>Pseudomonadati</taxon>
        <taxon>Pseudomonadota</taxon>
        <taxon>Alphaproteobacteria</taxon>
        <taxon>Caulobacterales</taxon>
        <taxon>Caulobacteraceae</taxon>
        <taxon>Caulobacter</taxon>
    </lineage>
</organism>
<accession>A0A2W5V134</accession>
<evidence type="ECO:0000313" key="10">
    <source>
        <dbReference type="Proteomes" id="UP000249393"/>
    </source>
</evidence>
<sequence length="279" mass="30814">MSKLVPAVRSGDVLMPAIGFGTWQLENGTAVPLVEKALEVGYRHIDTAQIYGNEQDVGQAIKNSGIKRDELFVTTKIWIDKFHDGDLQRSAEISLEKLGLDHVDLLLLHWPKPDVPFAETLGALNEVGAKGWTRAIGVSNFPSAQLEEAARLSDAPLATDQVEYHPYLSLKTLKAKADELGVSITAWSPLAQGKVAQEPLLIDIGRAHGKTPGQVTLRWIIQQGVIAIPRTSNPKRIEENFDILDFELSDKEMAQIHGLARPDGRIGDWIDKAYQWDAE</sequence>
<evidence type="ECO:0000256" key="7">
    <source>
        <dbReference type="PIRSR" id="PIRSR000097-3"/>
    </source>
</evidence>
<evidence type="ECO:0000256" key="6">
    <source>
        <dbReference type="PIRSR" id="PIRSR000097-2"/>
    </source>
</evidence>
<feature type="active site" description="Proton donor" evidence="5">
    <location>
        <position position="51"/>
    </location>
</feature>
<evidence type="ECO:0000313" key="9">
    <source>
        <dbReference type="EMBL" id="PZR32447.1"/>
    </source>
</evidence>
<dbReference type="GO" id="GO:0051596">
    <property type="term" value="P:methylglyoxal catabolic process"/>
    <property type="evidence" value="ECO:0007669"/>
    <property type="project" value="TreeGrafter"/>
</dbReference>
<dbReference type="SUPFAM" id="SSF51430">
    <property type="entry name" value="NAD(P)-linked oxidoreductase"/>
    <property type="match status" value="1"/>
</dbReference>
<dbReference type="PIRSF" id="PIRSF000097">
    <property type="entry name" value="AKR"/>
    <property type="match status" value="1"/>
</dbReference>
<evidence type="ECO:0000256" key="4">
    <source>
        <dbReference type="ARBA" id="ARBA00049445"/>
    </source>
</evidence>
<evidence type="ECO:0000256" key="2">
    <source>
        <dbReference type="ARBA" id="ARBA00022857"/>
    </source>
</evidence>
<proteinExistence type="inferred from homology"/>
<dbReference type="InterPro" id="IPR036812">
    <property type="entry name" value="NAD(P)_OxRdtase_dom_sf"/>
</dbReference>
<dbReference type="RefSeq" id="WP_304280377.1">
    <property type="nucleotide sequence ID" value="NZ_QFQZ01000060.1"/>
</dbReference>
<dbReference type="PROSITE" id="PS00798">
    <property type="entry name" value="ALDOKETO_REDUCTASE_1"/>
    <property type="match status" value="1"/>
</dbReference>
<dbReference type="PANTHER" id="PTHR43827">
    <property type="entry name" value="2,5-DIKETO-D-GLUCONIC ACID REDUCTASE"/>
    <property type="match status" value="1"/>
</dbReference>
<dbReference type="InterPro" id="IPR023210">
    <property type="entry name" value="NADP_OxRdtase_dom"/>
</dbReference>
<dbReference type="FunFam" id="3.20.20.100:FF:000002">
    <property type="entry name" value="2,5-diketo-D-gluconic acid reductase A"/>
    <property type="match status" value="1"/>
</dbReference>
<dbReference type="PANTHER" id="PTHR43827:SF3">
    <property type="entry name" value="NADP-DEPENDENT OXIDOREDUCTASE DOMAIN-CONTAINING PROTEIN"/>
    <property type="match status" value="1"/>
</dbReference>
<keyword evidence="2" id="KW-0521">NADP</keyword>
<dbReference type="GO" id="GO:1990002">
    <property type="term" value="F:methylglyoxal reductase (NADPH) (acetol producing) activity"/>
    <property type="evidence" value="ECO:0007669"/>
    <property type="project" value="TreeGrafter"/>
</dbReference>